<proteinExistence type="predicted"/>
<organism evidence="4 5">
    <name type="scientific">Novosphingobium clariflavum</name>
    <dbReference type="NCBI Taxonomy" id="2029884"/>
    <lineage>
        <taxon>Bacteria</taxon>
        <taxon>Pseudomonadati</taxon>
        <taxon>Pseudomonadota</taxon>
        <taxon>Alphaproteobacteria</taxon>
        <taxon>Sphingomonadales</taxon>
        <taxon>Sphingomonadaceae</taxon>
        <taxon>Novosphingobium</taxon>
    </lineage>
</organism>
<comment type="caution">
    <text evidence="4">The sequence shown here is derived from an EMBL/GenBank/DDBJ whole genome shotgun (WGS) entry which is preliminary data.</text>
</comment>
<feature type="domain" description="Peptidase S9 prolyl oligopeptidase catalytic" evidence="2">
    <location>
        <begin position="585"/>
        <end position="758"/>
    </location>
</feature>
<name>A0ABV6S2K0_9SPHN</name>
<dbReference type="InterPro" id="IPR002469">
    <property type="entry name" value="Peptidase_S9B_N"/>
</dbReference>
<dbReference type="InterPro" id="IPR050278">
    <property type="entry name" value="Serine_Prot_S9B/DPPIV"/>
</dbReference>
<reference evidence="4 5" key="1">
    <citation type="submission" date="2024-09" db="EMBL/GenBank/DDBJ databases">
        <authorList>
            <person name="Sun Q."/>
            <person name="Mori K."/>
        </authorList>
    </citation>
    <scope>NUCLEOTIDE SEQUENCE [LARGE SCALE GENOMIC DNA]</scope>
    <source>
        <strain evidence="4 5">CICC 11035S</strain>
    </source>
</reference>
<evidence type="ECO:0000259" key="3">
    <source>
        <dbReference type="Pfam" id="PF00930"/>
    </source>
</evidence>
<keyword evidence="5" id="KW-1185">Reference proteome</keyword>
<accession>A0ABV6S2K0</accession>
<gene>
    <name evidence="4" type="ORF">ACFFF8_02455</name>
</gene>
<evidence type="ECO:0000256" key="1">
    <source>
        <dbReference type="SAM" id="SignalP"/>
    </source>
</evidence>
<dbReference type="InterPro" id="IPR001375">
    <property type="entry name" value="Peptidase_S9_cat"/>
</dbReference>
<dbReference type="EMBL" id="JBHLTM010000011">
    <property type="protein sequence ID" value="MFC0683451.1"/>
    <property type="molecule type" value="Genomic_DNA"/>
</dbReference>
<dbReference type="RefSeq" id="WP_267219248.1">
    <property type="nucleotide sequence ID" value="NZ_JAPCWC010000003.1"/>
</dbReference>
<sequence length="794" mass="85912">MSTSLISRPVLSVLKKPAAVSLLALGAAMAFQPAAQARQASTVATQSAQPSIAERYQTADAFLGAGIGDLIDNANVAPQFVGDALFYRTGNRKDQRFLLLDLATKQVREVSTTASLLAALSEANGRTISLDDARLADIGYDAEQGSLTFDALDGHWRLNAAGKAEKVTPEAPQLDLPSPDGKTRIVARGYNLYAVDVASGREVALTTDGTREQPYGRSIPELSQILREGTEEPAMPVSGAWSPDGRYLLTWRLDTREVKKLSITQQNPPGNFYPRSFSYIYPLAGAEKLPQATRIVVDVQAALKSGKAKIVPIQMPSESILYPSPPDMNWVNGKPRMQWTERGYRQQAVYVADPATGAAKIVAHEAVKPVITVTSSMIFPSPELGGELSISERTGWAQLYLVTPDNPDGGQALTTGNWEVLSVDNVAEDKASLIVTGVGREADRNPYWRALYRVSLNGGGLTELTPEPLDHDAQVSPDGKWIVDQMSSPTTPTRAVLRDGATGRIVMDLAKADDSRLLAAGYTPPEPFKGVAADGKTPIYGMIYRPAHFDPKRSYPVIDNVYTGPTTTDVPSTWGMALRVPGNSVAQIGAVVVMIDGTGTSRRGQAFRLPAYQNLGEVGLDDHIALIRQMAAKYPYMDVDRVGVFGGSAGGYDTARFVLRRPDFFKVGVSASGNHDLRLDKTWWPEVSMGEADAATWERNSNMAVASQLKGHLLLVHGDIDDNVPVTESFRLAKALIDAGRDVDMVVVPNATHNVYQPFFWKKLRDYFTLYLLGETPPPLGPVKPAAPAVALAR</sequence>
<dbReference type="PANTHER" id="PTHR11731:SF118">
    <property type="entry name" value="BLR1971 PROTEIN"/>
    <property type="match status" value="1"/>
</dbReference>
<evidence type="ECO:0000313" key="4">
    <source>
        <dbReference type="EMBL" id="MFC0683451.1"/>
    </source>
</evidence>
<dbReference type="Pfam" id="PF00930">
    <property type="entry name" value="DPPIV_N"/>
    <property type="match status" value="1"/>
</dbReference>
<dbReference type="Proteomes" id="UP001589858">
    <property type="component" value="Unassembled WGS sequence"/>
</dbReference>
<dbReference type="SUPFAM" id="SSF82171">
    <property type="entry name" value="DPP6 N-terminal domain-like"/>
    <property type="match status" value="1"/>
</dbReference>
<dbReference type="InterPro" id="IPR029058">
    <property type="entry name" value="AB_hydrolase_fold"/>
</dbReference>
<protein>
    <submittedName>
        <fullName evidence="4">DPP IV N-terminal domain-containing protein</fullName>
    </submittedName>
</protein>
<dbReference type="PANTHER" id="PTHR11731">
    <property type="entry name" value="PROTEASE FAMILY S9B,C DIPEPTIDYL-PEPTIDASE IV-RELATED"/>
    <property type="match status" value="1"/>
</dbReference>
<feature type="signal peptide" evidence="1">
    <location>
        <begin position="1"/>
        <end position="37"/>
    </location>
</feature>
<feature type="chain" id="PRO_5046870134" evidence="1">
    <location>
        <begin position="38"/>
        <end position="794"/>
    </location>
</feature>
<dbReference type="Gene3D" id="3.40.50.1820">
    <property type="entry name" value="alpha/beta hydrolase"/>
    <property type="match status" value="1"/>
</dbReference>
<feature type="domain" description="Dipeptidylpeptidase IV N-terminal" evidence="3">
    <location>
        <begin position="176"/>
        <end position="493"/>
    </location>
</feature>
<evidence type="ECO:0000313" key="5">
    <source>
        <dbReference type="Proteomes" id="UP001589858"/>
    </source>
</evidence>
<dbReference type="SUPFAM" id="SSF53474">
    <property type="entry name" value="alpha/beta-Hydrolases"/>
    <property type="match status" value="1"/>
</dbReference>
<dbReference type="Pfam" id="PF00326">
    <property type="entry name" value="Peptidase_S9"/>
    <property type="match status" value="1"/>
</dbReference>
<dbReference type="Gene3D" id="2.140.10.30">
    <property type="entry name" value="Dipeptidylpeptidase IV, N-terminal domain"/>
    <property type="match status" value="1"/>
</dbReference>
<evidence type="ECO:0000259" key="2">
    <source>
        <dbReference type="Pfam" id="PF00326"/>
    </source>
</evidence>
<keyword evidence="1" id="KW-0732">Signal</keyword>